<dbReference type="AlphaFoldDB" id="A0ABD0WKQ1"/>
<evidence type="ECO:0000313" key="2">
    <source>
        <dbReference type="Proteomes" id="UP001557470"/>
    </source>
</evidence>
<dbReference type="EMBL" id="JAGEUA010000006">
    <property type="protein sequence ID" value="KAL0973556.1"/>
    <property type="molecule type" value="Genomic_DNA"/>
</dbReference>
<gene>
    <name evidence="1" type="ORF">UPYG_G00206070</name>
</gene>
<sequence>MACRGESAQCQSCSIGYFSTKAKGQVPTSNARTQARQPTGFLSWKKKHIPTRPDISQQRSVSNFLPSLIDLITTGDGDH</sequence>
<name>A0ABD0WKQ1_UMBPY</name>
<organism evidence="1 2">
    <name type="scientific">Umbra pygmaea</name>
    <name type="common">Eastern mudminnow</name>
    <dbReference type="NCBI Taxonomy" id="75934"/>
    <lineage>
        <taxon>Eukaryota</taxon>
        <taxon>Metazoa</taxon>
        <taxon>Chordata</taxon>
        <taxon>Craniata</taxon>
        <taxon>Vertebrata</taxon>
        <taxon>Euteleostomi</taxon>
        <taxon>Actinopterygii</taxon>
        <taxon>Neopterygii</taxon>
        <taxon>Teleostei</taxon>
        <taxon>Protacanthopterygii</taxon>
        <taxon>Esociformes</taxon>
        <taxon>Umbridae</taxon>
        <taxon>Umbra</taxon>
    </lineage>
</organism>
<reference evidence="1 2" key="1">
    <citation type="submission" date="2024-06" db="EMBL/GenBank/DDBJ databases">
        <authorList>
            <person name="Pan Q."/>
            <person name="Wen M."/>
            <person name="Jouanno E."/>
            <person name="Zahm M."/>
            <person name="Klopp C."/>
            <person name="Cabau C."/>
            <person name="Louis A."/>
            <person name="Berthelot C."/>
            <person name="Parey E."/>
            <person name="Roest Crollius H."/>
            <person name="Montfort J."/>
            <person name="Robinson-Rechavi M."/>
            <person name="Bouchez O."/>
            <person name="Lampietro C."/>
            <person name="Lopez Roques C."/>
            <person name="Donnadieu C."/>
            <person name="Postlethwait J."/>
            <person name="Bobe J."/>
            <person name="Verreycken H."/>
            <person name="Guiguen Y."/>
        </authorList>
    </citation>
    <scope>NUCLEOTIDE SEQUENCE [LARGE SCALE GENOMIC DNA]</scope>
    <source>
        <strain evidence="1">Up_M1</strain>
        <tissue evidence="1">Testis</tissue>
    </source>
</reference>
<dbReference type="Proteomes" id="UP001557470">
    <property type="component" value="Unassembled WGS sequence"/>
</dbReference>
<protein>
    <submittedName>
        <fullName evidence="1">Uncharacterized protein</fullName>
    </submittedName>
</protein>
<evidence type="ECO:0000313" key="1">
    <source>
        <dbReference type="EMBL" id="KAL0973556.1"/>
    </source>
</evidence>
<accession>A0ABD0WKQ1</accession>
<proteinExistence type="predicted"/>
<comment type="caution">
    <text evidence="1">The sequence shown here is derived from an EMBL/GenBank/DDBJ whole genome shotgun (WGS) entry which is preliminary data.</text>
</comment>
<keyword evidence="2" id="KW-1185">Reference proteome</keyword>